<dbReference type="GO" id="GO:0046656">
    <property type="term" value="P:folic acid biosynthetic process"/>
    <property type="evidence" value="ECO:0007669"/>
    <property type="project" value="UniProtKB-UniRule"/>
</dbReference>
<dbReference type="AlphaFoldDB" id="A0A9D9I0G4"/>
<evidence type="ECO:0000256" key="8">
    <source>
        <dbReference type="ARBA" id="ARBA00022909"/>
    </source>
</evidence>
<dbReference type="Gene3D" id="3.30.1130.10">
    <property type="match status" value="1"/>
</dbReference>
<dbReference type="GO" id="GO:0004150">
    <property type="term" value="F:dihydroneopterin aldolase activity"/>
    <property type="evidence" value="ECO:0007669"/>
    <property type="project" value="UniProtKB-UniRule"/>
</dbReference>
<dbReference type="NCBIfam" id="TIGR01498">
    <property type="entry name" value="folK"/>
    <property type="match status" value="1"/>
</dbReference>
<dbReference type="PANTHER" id="PTHR43071">
    <property type="entry name" value="2-AMINO-4-HYDROXY-6-HYDROXYMETHYLDIHYDROPTERIDINE PYROPHOSPHOKINASE"/>
    <property type="match status" value="1"/>
</dbReference>
<dbReference type="InterPro" id="IPR006156">
    <property type="entry name" value="Dihydroneopterin_aldolase"/>
</dbReference>
<evidence type="ECO:0000256" key="3">
    <source>
        <dbReference type="ARBA" id="ARBA00009640"/>
    </source>
</evidence>
<comment type="similarity">
    <text evidence="9">Belongs to the DHNA family.</text>
</comment>
<reference evidence="11" key="2">
    <citation type="journal article" date="2021" name="PeerJ">
        <title>Extensive microbial diversity within the chicken gut microbiome revealed by metagenomics and culture.</title>
        <authorList>
            <person name="Gilroy R."/>
            <person name="Ravi A."/>
            <person name="Getino M."/>
            <person name="Pursley I."/>
            <person name="Horton D.L."/>
            <person name="Alikhan N.F."/>
            <person name="Baker D."/>
            <person name="Gharbi K."/>
            <person name="Hall N."/>
            <person name="Watson M."/>
            <person name="Adriaenssens E.M."/>
            <person name="Foster-Nyarko E."/>
            <person name="Jarju S."/>
            <person name="Secka A."/>
            <person name="Antonio M."/>
            <person name="Oren A."/>
            <person name="Chaudhuri R.R."/>
            <person name="La Ragione R."/>
            <person name="Hildebrand F."/>
            <person name="Pallen M.J."/>
        </authorList>
    </citation>
    <scope>NUCLEOTIDE SEQUENCE</scope>
    <source>
        <strain evidence="11">E3-2379</strain>
    </source>
</reference>
<comment type="catalytic activity">
    <reaction evidence="1">
        <text>6-hydroxymethyl-7,8-dihydropterin + ATP = (7,8-dihydropterin-6-yl)methyl diphosphate + AMP + H(+)</text>
        <dbReference type="Rhea" id="RHEA:11412"/>
        <dbReference type="ChEBI" id="CHEBI:15378"/>
        <dbReference type="ChEBI" id="CHEBI:30616"/>
        <dbReference type="ChEBI" id="CHEBI:44841"/>
        <dbReference type="ChEBI" id="CHEBI:72950"/>
        <dbReference type="ChEBI" id="CHEBI:456215"/>
        <dbReference type="EC" id="2.7.6.3"/>
    </reaction>
</comment>
<dbReference type="InterPro" id="IPR043133">
    <property type="entry name" value="GTP-CH-I_C/QueF"/>
</dbReference>
<dbReference type="EC" id="2.7.6.3" evidence="9"/>
<name>A0A9D9I0G4_9FIRM</name>
<evidence type="ECO:0000313" key="12">
    <source>
        <dbReference type="Proteomes" id="UP000823618"/>
    </source>
</evidence>
<evidence type="ECO:0000256" key="1">
    <source>
        <dbReference type="ARBA" id="ARBA00000198"/>
    </source>
</evidence>
<evidence type="ECO:0000256" key="7">
    <source>
        <dbReference type="ARBA" id="ARBA00022840"/>
    </source>
</evidence>
<dbReference type="InterPro" id="IPR006157">
    <property type="entry name" value="FolB_dom"/>
</dbReference>
<accession>A0A9D9I0G4</accession>
<dbReference type="InterPro" id="IPR000550">
    <property type="entry name" value="Hppk"/>
</dbReference>
<dbReference type="GO" id="GO:0005524">
    <property type="term" value="F:ATP binding"/>
    <property type="evidence" value="ECO:0007669"/>
    <property type="project" value="UniProtKB-KW"/>
</dbReference>
<dbReference type="Proteomes" id="UP000823618">
    <property type="component" value="Unassembled WGS sequence"/>
</dbReference>
<sequence length="271" mass="31657">MDTIKIQGLEIFAHHGVFPEENVLGQKFIISATLFLDTRKAGKTDQLEESIHYGLVSQDIKTWMEENTYQMIERVAEEICERLLLKYEKLQGITLEVKKPWAPILLPVDSVSVTIHRQWNHAFIALGSNLGDRKQYLDFAIEQLRNRMDIKVLDVASYLETEPYGENAKYQFLNSCVEIKTLLTPHELLKVCNDIEELGERERKIHWGPRTLDLDLLFYNEDILSTKNLIIPHPEIEKRTFVLQPMCEIAPYFRHPIHKKTMKQLLEELGK</sequence>
<dbReference type="Pfam" id="PF02152">
    <property type="entry name" value="FolB"/>
    <property type="match status" value="1"/>
</dbReference>
<gene>
    <name evidence="11" type="primary">folK</name>
    <name evidence="11" type="ORF">IAC13_05155</name>
</gene>
<keyword evidence="6" id="KW-0418">Kinase</keyword>
<evidence type="ECO:0000256" key="2">
    <source>
        <dbReference type="ARBA" id="ARBA00005051"/>
    </source>
</evidence>
<evidence type="ECO:0000259" key="10">
    <source>
        <dbReference type="PROSITE" id="PS00794"/>
    </source>
</evidence>
<dbReference type="SUPFAM" id="SSF55083">
    <property type="entry name" value="6-hydroxymethyl-7,8-dihydropterin pyrophosphokinase, HPPK"/>
    <property type="match status" value="1"/>
</dbReference>
<comment type="similarity">
    <text evidence="3">In the N-terminal section; belongs to the DHNA family.</text>
</comment>
<comment type="pathway">
    <text evidence="9">Cofactor biosynthesis; tetrahydrofolate biosynthesis; 2-amino-4-hydroxy-6-hydroxymethyl-7,8-dihydropteridine diphosphate from 7,8-dihydroneopterin triphosphate: step 3/4.</text>
</comment>
<dbReference type="Gene3D" id="3.30.70.560">
    <property type="entry name" value="7,8-Dihydro-6-hydroxymethylpterin-pyrophosphokinase HPPK"/>
    <property type="match status" value="1"/>
</dbReference>
<comment type="caution">
    <text evidence="11">The sequence shown here is derived from an EMBL/GenBank/DDBJ whole genome shotgun (WGS) entry which is preliminary data.</text>
</comment>
<dbReference type="SMART" id="SM00905">
    <property type="entry name" value="FolB"/>
    <property type="match status" value="1"/>
</dbReference>
<dbReference type="EC" id="4.1.2.25" evidence="9"/>
<proteinExistence type="inferred from homology"/>
<keyword evidence="9" id="KW-0456">Lyase</keyword>
<dbReference type="PROSITE" id="PS00794">
    <property type="entry name" value="HPPK"/>
    <property type="match status" value="1"/>
</dbReference>
<dbReference type="CDD" id="cd00483">
    <property type="entry name" value="HPPK"/>
    <property type="match status" value="1"/>
</dbReference>
<organism evidence="11 12">
    <name type="scientific">Candidatus Scybalomonas excrementavium</name>
    <dbReference type="NCBI Taxonomy" id="2840943"/>
    <lineage>
        <taxon>Bacteria</taxon>
        <taxon>Bacillati</taxon>
        <taxon>Bacillota</taxon>
        <taxon>Clostridia</taxon>
        <taxon>Lachnospirales</taxon>
        <taxon>Lachnospiraceae</taxon>
        <taxon>Lachnospiraceae incertae sedis</taxon>
        <taxon>Candidatus Scybalomonas</taxon>
    </lineage>
</organism>
<dbReference type="GO" id="GO:0046654">
    <property type="term" value="P:tetrahydrofolate biosynthetic process"/>
    <property type="evidence" value="ECO:0007669"/>
    <property type="project" value="UniProtKB-UniRule"/>
</dbReference>
<feature type="domain" description="7,8-dihydro-6-hydroxymethylpterin-pyrophosphokinase" evidence="10">
    <location>
        <begin position="206"/>
        <end position="217"/>
    </location>
</feature>
<dbReference type="NCBIfam" id="TIGR00526">
    <property type="entry name" value="folB_dom"/>
    <property type="match status" value="1"/>
</dbReference>
<evidence type="ECO:0000256" key="9">
    <source>
        <dbReference type="RuleBase" id="RU362079"/>
    </source>
</evidence>
<comment type="catalytic activity">
    <reaction evidence="9">
        <text>7,8-dihydroneopterin = 6-hydroxymethyl-7,8-dihydropterin + glycolaldehyde</text>
        <dbReference type="Rhea" id="RHEA:10540"/>
        <dbReference type="ChEBI" id="CHEBI:17001"/>
        <dbReference type="ChEBI" id="CHEBI:17071"/>
        <dbReference type="ChEBI" id="CHEBI:44841"/>
        <dbReference type="EC" id="4.1.2.25"/>
    </reaction>
</comment>
<dbReference type="GO" id="GO:0003848">
    <property type="term" value="F:2-amino-4-hydroxy-6-hydroxymethyldihydropteridine diphosphokinase activity"/>
    <property type="evidence" value="ECO:0007669"/>
    <property type="project" value="UniProtKB-EC"/>
</dbReference>
<dbReference type="PANTHER" id="PTHR43071:SF1">
    <property type="entry name" value="2-AMINO-4-HYDROXY-6-HYDROXYMETHYLDIHYDROPTERIDINE PYROPHOSPHOKINASE"/>
    <property type="match status" value="1"/>
</dbReference>
<reference evidence="11" key="1">
    <citation type="submission" date="2020-10" db="EMBL/GenBank/DDBJ databases">
        <authorList>
            <person name="Gilroy R."/>
        </authorList>
    </citation>
    <scope>NUCLEOTIDE SEQUENCE</scope>
    <source>
        <strain evidence="11">E3-2379</strain>
    </source>
</reference>
<evidence type="ECO:0000313" key="11">
    <source>
        <dbReference type="EMBL" id="MBO8463302.1"/>
    </source>
</evidence>
<dbReference type="SUPFAM" id="SSF55620">
    <property type="entry name" value="Tetrahydrobiopterin biosynthesis enzymes-like"/>
    <property type="match status" value="1"/>
</dbReference>
<dbReference type="CDD" id="cd00534">
    <property type="entry name" value="DHNA_DHNTPE"/>
    <property type="match status" value="1"/>
</dbReference>
<comment type="pathway">
    <text evidence="2">Cofactor biosynthesis; tetrahydrofolate biosynthesis; 2-amino-4-hydroxy-6-hydroxymethyl-7,8-dihydropteridine diphosphate from 7,8-dihydroneopterin triphosphate: step 4/4.</text>
</comment>
<protein>
    <recommendedName>
        <fullName evidence="9">Bifunctional folate synthesis protein</fullName>
    </recommendedName>
    <domain>
        <recommendedName>
            <fullName evidence="9">Dihydroneopterin aldolase</fullName>
            <shortName evidence="9">DHNA</shortName>
            <ecNumber evidence="9">4.1.2.25</ecNumber>
        </recommendedName>
        <alternativeName>
            <fullName evidence="9">7,8-dihydroneopterin aldolase</fullName>
        </alternativeName>
    </domain>
    <domain>
        <recommendedName>
            <fullName evidence="9">2-amino-4-hydroxy-6-hydroxymethyldihydropteridine pyrophosphokinase</fullName>
            <ecNumber evidence="9">2.7.6.3</ecNumber>
        </recommendedName>
        <alternativeName>
            <fullName evidence="9">6-hydroxymethyl-7,8-dihydropterin pyrophosphokinase</fullName>
            <shortName evidence="9">PPPK</shortName>
        </alternativeName>
        <alternativeName>
            <fullName evidence="9">7,8-dihydro-6-hydroxymethylpterin pyrophosphokinase</fullName>
            <shortName evidence="9">HPPK</shortName>
        </alternativeName>
    </domain>
</protein>
<evidence type="ECO:0000256" key="6">
    <source>
        <dbReference type="ARBA" id="ARBA00022777"/>
    </source>
</evidence>
<dbReference type="NCBIfam" id="TIGR00525">
    <property type="entry name" value="folB"/>
    <property type="match status" value="1"/>
</dbReference>
<dbReference type="Pfam" id="PF01288">
    <property type="entry name" value="HPPK"/>
    <property type="match status" value="1"/>
</dbReference>
<keyword evidence="4 11" id="KW-0808">Transferase</keyword>
<comment type="function">
    <text evidence="9">Catalyzes the conversion of 7,8-dihydroneopterin to 6-hydroxymethyl-7,8-dihydropterin.</text>
</comment>
<evidence type="ECO:0000256" key="5">
    <source>
        <dbReference type="ARBA" id="ARBA00022741"/>
    </source>
</evidence>
<keyword evidence="5" id="KW-0547">Nucleotide-binding</keyword>
<dbReference type="GO" id="GO:0016301">
    <property type="term" value="F:kinase activity"/>
    <property type="evidence" value="ECO:0007669"/>
    <property type="project" value="UniProtKB-KW"/>
</dbReference>
<evidence type="ECO:0000256" key="4">
    <source>
        <dbReference type="ARBA" id="ARBA00022679"/>
    </source>
</evidence>
<keyword evidence="8 9" id="KW-0289">Folate biosynthesis</keyword>
<dbReference type="EMBL" id="JADIML010000143">
    <property type="protein sequence ID" value="MBO8463302.1"/>
    <property type="molecule type" value="Genomic_DNA"/>
</dbReference>
<keyword evidence="7" id="KW-0067">ATP-binding</keyword>
<dbReference type="InterPro" id="IPR035907">
    <property type="entry name" value="Hppk_sf"/>
</dbReference>